<evidence type="ECO:0000313" key="4">
    <source>
        <dbReference type="EMBL" id="QIW59527.1"/>
    </source>
</evidence>
<evidence type="ECO:0000313" key="5">
    <source>
        <dbReference type="Proteomes" id="UP000501558"/>
    </source>
</evidence>
<proteinExistence type="inferred from homology"/>
<organism evidence="4 5">
    <name type="scientific">Pseudolactococcus raffinolactis</name>
    <dbReference type="NCBI Taxonomy" id="1366"/>
    <lineage>
        <taxon>Bacteria</taxon>
        <taxon>Bacillati</taxon>
        <taxon>Bacillota</taxon>
        <taxon>Bacilli</taxon>
        <taxon>Lactobacillales</taxon>
        <taxon>Streptococcaceae</taxon>
        <taxon>Pseudolactococcus</taxon>
    </lineage>
</organism>
<accession>A0AAE7CUJ8</accession>
<dbReference type="EMBL" id="CP047628">
    <property type="protein sequence ID" value="QIW59527.1"/>
    <property type="molecule type" value="Genomic_DNA"/>
</dbReference>
<evidence type="ECO:0000256" key="1">
    <source>
        <dbReference type="ARBA" id="ARBA00008791"/>
    </source>
</evidence>
<sequence>MMHKQYKNILVAVDGSEQSYNAVYEAIETAKRNGAKLTALTVKEINRYYDEFDMSVVDTSKINAVAESILCQVDKLNTDGVEIQEKAMFGDPKKAILKYAKENEIDIIFIGVTGKGMIDKFFIGSTTQYVVNHATCNVMVVR</sequence>
<dbReference type="Pfam" id="PF00582">
    <property type="entry name" value="Usp"/>
    <property type="match status" value="1"/>
</dbReference>
<dbReference type="PIRSF" id="PIRSF006276">
    <property type="entry name" value="UspA"/>
    <property type="match status" value="1"/>
</dbReference>
<dbReference type="Proteomes" id="UP000501558">
    <property type="component" value="Chromosome"/>
</dbReference>
<keyword evidence="5" id="KW-1185">Reference proteome</keyword>
<gene>
    <name evidence="4" type="ORF">GU334_02645</name>
</gene>
<evidence type="ECO:0000259" key="3">
    <source>
        <dbReference type="Pfam" id="PF00582"/>
    </source>
</evidence>
<reference evidence="4 5" key="1">
    <citation type="submission" date="2019-12" db="EMBL/GenBank/DDBJ databases">
        <title>Whole genome sequences of Lactococcus raffinolactis strains isolated from sewage.</title>
        <authorList>
            <person name="Ybazeta G."/>
            <person name="Ross M."/>
            <person name="Brabant-Kirwan D."/>
            <person name="Saleh M."/>
            <person name="Dillon J.A."/>
            <person name="Splinter K."/>
            <person name="Nokhbeh R."/>
        </authorList>
    </citation>
    <scope>NUCLEOTIDE SEQUENCE [LARGE SCALE GENOMIC DNA]</scope>
    <source>
        <strain evidence="4 5">Lr_19_14</strain>
    </source>
</reference>
<dbReference type="PRINTS" id="PR01438">
    <property type="entry name" value="UNVRSLSTRESS"/>
</dbReference>
<dbReference type="AlphaFoldDB" id="A0AAE7CUJ8"/>
<name>A0AAE7CUJ8_9LACT</name>
<dbReference type="InterPro" id="IPR014729">
    <property type="entry name" value="Rossmann-like_a/b/a_fold"/>
</dbReference>
<protein>
    <recommendedName>
        <fullName evidence="2">Universal stress protein</fullName>
    </recommendedName>
</protein>
<dbReference type="PANTHER" id="PTHR46268">
    <property type="entry name" value="STRESS RESPONSE PROTEIN NHAX"/>
    <property type="match status" value="1"/>
</dbReference>
<dbReference type="CDD" id="cd00293">
    <property type="entry name" value="USP-like"/>
    <property type="match status" value="1"/>
</dbReference>
<dbReference type="GO" id="GO:0005737">
    <property type="term" value="C:cytoplasm"/>
    <property type="evidence" value="ECO:0007669"/>
    <property type="project" value="UniProtKB-SubCell"/>
</dbReference>
<dbReference type="InterPro" id="IPR006015">
    <property type="entry name" value="Universal_stress_UspA"/>
</dbReference>
<comment type="similarity">
    <text evidence="1 2">Belongs to the universal stress protein A family.</text>
</comment>
<dbReference type="PANTHER" id="PTHR46268:SF6">
    <property type="entry name" value="UNIVERSAL STRESS PROTEIN UP12"/>
    <property type="match status" value="1"/>
</dbReference>
<dbReference type="Gene3D" id="3.40.50.620">
    <property type="entry name" value="HUPs"/>
    <property type="match status" value="1"/>
</dbReference>
<keyword evidence="2" id="KW-0963">Cytoplasm</keyword>
<evidence type="ECO:0000256" key="2">
    <source>
        <dbReference type="PIRNR" id="PIRNR006276"/>
    </source>
</evidence>
<dbReference type="InterPro" id="IPR006016">
    <property type="entry name" value="UspA"/>
</dbReference>
<feature type="domain" description="UspA" evidence="3">
    <location>
        <begin position="6"/>
        <end position="142"/>
    </location>
</feature>
<comment type="subcellular location">
    <subcellularLocation>
        <location evidence="2">Cytoplasm</location>
    </subcellularLocation>
</comment>
<dbReference type="SUPFAM" id="SSF52402">
    <property type="entry name" value="Adenine nucleotide alpha hydrolases-like"/>
    <property type="match status" value="1"/>
</dbReference>